<protein>
    <submittedName>
        <fullName evidence="2">Uncharacterized protein</fullName>
    </submittedName>
</protein>
<sequence length="197" mass="23605">MELDELQNIWLQYDRKITDNTQLNKEILKRMLLSKPEKRLNWIKIKAGFNVLSPIILILLIKVMDMKFSLTSGFYIGLSLFLTLFIINYIWNIRYFLLVRKIDFSGAILSIKKQIAELEKYKIKTTKIRYLIMPFAIIGIFFMLIQKPIFNTESIVMFVLIILVYITSIYYTFKYSIAEQFRKLNKEIFEIEELEKK</sequence>
<dbReference type="STRING" id="694427.Palpr_0024"/>
<keyword evidence="1" id="KW-1133">Transmembrane helix</keyword>
<evidence type="ECO:0000313" key="2">
    <source>
        <dbReference type="EMBL" id="ADQ78186.1"/>
    </source>
</evidence>
<proteinExistence type="predicted"/>
<keyword evidence="1" id="KW-0812">Transmembrane</keyword>
<feature type="transmembrane region" description="Helical" evidence="1">
    <location>
        <begin position="40"/>
        <end position="61"/>
    </location>
</feature>
<keyword evidence="3" id="KW-1185">Reference proteome</keyword>
<dbReference type="RefSeq" id="WP_013443555.1">
    <property type="nucleotide sequence ID" value="NC_014734.1"/>
</dbReference>
<dbReference type="eggNOG" id="ENOG5033UN4">
    <property type="taxonomic scope" value="Bacteria"/>
</dbReference>
<dbReference type="Proteomes" id="UP000008718">
    <property type="component" value="Chromosome"/>
</dbReference>
<organism evidence="2 3">
    <name type="scientific">Paludibacter propionicigenes (strain DSM 17365 / JCM 13257 / WB4)</name>
    <dbReference type="NCBI Taxonomy" id="694427"/>
    <lineage>
        <taxon>Bacteria</taxon>
        <taxon>Pseudomonadati</taxon>
        <taxon>Bacteroidota</taxon>
        <taxon>Bacteroidia</taxon>
        <taxon>Bacteroidales</taxon>
        <taxon>Paludibacteraceae</taxon>
        <taxon>Paludibacter</taxon>
    </lineage>
</organism>
<gene>
    <name evidence="2" type="ordered locus">Palpr_0024</name>
</gene>
<name>E4T0R1_PALPW</name>
<dbReference type="KEGG" id="ppn:Palpr_0024"/>
<dbReference type="AlphaFoldDB" id="E4T0R1"/>
<reference key="1">
    <citation type="submission" date="2010-11" db="EMBL/GenBank/DDBJ databases">
        <title>The complete genome of Paludibacter propionicigenes DSM 17365.</title>
        <authorList>
            <consortium name="US DOE Joint Genome Institute (JGI-PGF)"/>
            <person name="Lucas S."/>
            <person name="Copeland A."/>
            <person name="Lapidus A."/>
            <person name="Bruce D."/>
            <person name="Goodwin L."/>
            <person name="Pitluck S."/>
            <person name="Kyrpides N."/>
            <person name="Mavromatis K."/>
            <person name="Ivanova N."/>
            <person name="Munk A.C."/>
            <person name="Brettin T."/>
            <person name="Detter J.C."/>
            <person name="Han C."/>
            <person name="Tapia R."/>
            <person name="Land M."/>
            <person name="Hauser L."/>
            <person name="Markowitz V."/>
            <person name="Cheng J.-F."/>
            <person name="Hugenholtz P."/>
            <person name="Woyke T."/>
            <person name="Wu D."/>
            <person name="Gronow S."/>
            <person name="Wellnitz S."/>
            <person name="Brambilla E."/>
            <person name="Klenk H.-P."/>
            <person name="Eisen J.A."/>
        </authorList>
    </citation>
    <scope>NUCLEOTIDE SEQUENCE</scope>
    <source>
        <strain>WB4</strain>
    </source>
</reference>
<dbReference type="HOGENOM" id="CLU_1382948_0_0_10"/>
<feature type="transmembrane region" description="Helical" evidence="1">
    <location>
        <begin position="130"/>
        <end position="149"/>
    </location>
</feature>
<dbReference type="EMBL" id="CP002345">
    <property type="protein sequence ID" value="ADQ78186.1"/>
    <property type="molecule type" value="Genomic_DNA"/>
</dbReference>
<feature type="transmembrane region" description="Helical" evidence="1">
    <location>
        <begin position="155"/>
        <end position="173"/>
    </location>
</feature>
<keyword evidence="1" id="KW-0472">Membrane</keyword>
<evidence type="ECO:0000313" key="3">
    <source>
        <dbReference type="Proteomes" id="UP000008718"/>
    </source>
</evidence>
<reference evidence="2 3" key="2">
    <citation type="journal article" date="2011" name="Stand. Genomic Sci.">
        <title>Complete genome sequence of Paludibacter propionicigenes type strain (WB4).</title>
        <authorList>
            <person name="Gronow S."/>
            <person name="Munk C."/>
            <person name="Lapidus A."/>
            <person name="Nolan M."/>
            <person name="Lucas S."/>
            <person name="Hammon N."/>
            <person name="Deshpande S."/>
            <person name="Cheng J.F."/>
            <person name="Tapia R."/>
            <person name="Han C."/>
            <person name="Goodwin L."/>
            <person name="Pitluck S."/>
            <person name="Liolios K."/>
            <person name="Ivanova N."/>
            <person name="Mavromatis K."/>
            <person name="Mikhailova N."/>
            <person name="Pati A."/>
            <person name="Chen A."/>
            <person name="Palaniappan K."/>
            <person name="Land M."/>
            <person name="Hauser L."/>
            <person name="Chang Y.J."/>
            <person name="Jeffries C.D."/>
            <person name="Brambilla E."/>
            <person name="Rohde M."/>
            <person name="Goker M."/>
            <person name="Detter J.C."/>
            <person name="Woyke T."/>
            <person name="Bristow J."/>
            <person name="Eisen J.A."/>
            <person name="Markowitz V."/>
            <person name="Hugenholtz P."/>
            <person name="Kyrpides N.C."/>
            <person name="Klenk H.P."/>
        </authorList>
    </citation>
    <scope>NUCLEOTIDE SEQUENCE [LARGE SCALE GENOMIC DNA]</scope>
    <source>
        <strain evidence="3">DSM 17365 / JCM 13257 / WB4</strain>
    </source>
</reference>
<dbReference type="OrthoDB" id="1092727at2"/>
<feature type="transmembrane region" description="Helical" evidence="1">
    <location>
        <begin position="73"/>
        <end position="91"/>
    </location>
</feature>
<evidence type="ECO:0000256" key="1">
    <source>
        <dbReference type="SAM" id="Phobius"/>
    </source>
</evidence>
<accession>E4T0R1</accession>